<dbReference type="OrthoDB" id="342131at2759"/>
<dbReference type="PANTHER" id="PTHR13950">
    <property type="entry name" value="RABCONNECTIN-RELATED"/>
    <property type="match status" value="1"/>
</dbReference>
<dbReference type="SUPFAM" id="SSF50978">
    <property type="entry name" value="WD40 repeat-like"/>
    <property type="match status" value="1"/>
</dbReference>
<keyword evidence="3" id="KW-1185">Reference proteome</keyword>
<dbReference type="InParanoid" id="G7DSQ5"/>
<dbReference type="GO" id="GO:0043291">
    <property type="term" value="C:RAVE complex"/>
    <property type="evidence" value="ECO:0007669"/>
    <property type="project" value="TreeGrafter"/>
</dbReference>
<evidence type="ECO:0000259" key="1">
    <source>
        <dbReference type="Pfam" id="PF12234"/>
    </source>
</evidence>
<evidence type="ECO:0000313" key="3">
    <source>
        <dbReference type="Proteomes" id="UP000009131"/>
    </source>
</evidence>
<dbReference type="InterPro" id="IPR052208">
    <property type="entry name" value="DmX-like/RAVE_component"/>
</dbReference>
<gene>
    <name evidence="2" type="primary">Mo00257</name>
    <name evidence="2" type="ORF">E5Q_00257</name>
</gene>
<dbReference type="eggNOG" id="KOG1064">
    <property type="taxonomic scope" value="Eukaryota"/>
</dbReference>
<dbReference type="RefSeq" id="XP_014570458.1">
    <property type="nucleotide sequence ID" value="XM_014714972.1"/>
</dbReference>
<dbReference type="AlphaFoldDB" id="G7DSQ5"/>
<accession>G7DSQ5</accession>
<dbReference type="InterPro" id="IPR022033">
    <property type="entry name" value="Rav1p_C"/>
</dbReference>
<dbReference type="InterPro" id="IPR036322">
    <property type="entry name" value="WD40_repeat_dom_sf"/>
</dbReference>
<protein>
    <recommendedName>
        <fullName evidence="1">RAVE complex protein Rav1 C-terminal domain-containing protein</fullName>
    </recommendedName>
</protein>
<dbReference type="PANTHER" id="PTHR13950:SF9">
    <property type="entry name" value="RABCONNECTIN-3A"/>
    <property type="match status" value="1"/>
</dbReference>
<dbReference type="Pfam" id="PF12234">
    <property type="entry name" value="Rav1p_C"/>
    <property type="match status" value="1"/>
</dbReference>
<dbReference type="GO" id="GO:0007035">
    <property type="term" value="P:vacuolar acidification"/>
    <property type="evidence" value="ECO:0007669"/>
    <property type="project" value="TreeGrafter"/>
</dbReference>
<dbReference type="HOGENOM" id="CLU_276944_0_0_1"/>
<comment type="caution">
    <text evidence="2">The sequence shown here is derived from an EMBL/GenBank/DDBJ whole genome shotgun (WGS) entry which is preliminary data.</text>
</comment>
<sequence>MNSSVELKRQYASLGRPNAGSQAFATGLISGGNHRIIAIASGRTVDICNERMQLQYSLHLDDACYGSTSSSASREIAALAFANSGQLAIAAGTQIVIWSAPNELNSGRSPRLKLHSSLSLRSDVLSLDWRDVSLLVLSDKLSIWQPTSVSGITAWQKTREFAPRACVEHDLSAARISPCGIYVAAACSHLPLVRIFNIASFGPATESKQAPVDLWHALPIRQIRWAASGISSVLWTVDSHGGTQRFTSRGGGWQSDGLVLVERPPDKTRQKVVWAGLTDDADPALLTLLDDCNMGVTVRDDDWRSSTSWQRPFGIDIKLHDMSTHTVAFETQSSPYCPGAPSFTLISSDRHGRITFIDAASPSFERPMRLRELQFAPRGLVERMTAAADGLSIACTTSLAQILHFRVNMLHGSPTSLATIARTHQGQCSLVKEFHALSGRRGVLAAQADALQLYMPSENTLRLCASVRLASTSDMIFLASVVEGQHIKGVVLLLSGIQQTFEFNMSAGTATIRTIGTVHPRGWLPLEIAEPLVSQARAAPEIVFGAVEEDGSCSLACSARMSSIVPDSLPCSTLISRFSASLVAYSSSAKNDTIVRIQRAHGSSRTCVHRLLLSAEDLTALYWLRSLQDHPILVLHTSSGLKLYAEPRNSQHDSTGWTQVAHFRAFNQDCTTLPVQGGVVALERGRLSIYCGDARLEGLVRACYAPRRLDDPIYLSWSIRAGKLAPILGLVDHEQSYADNLFDHVDEFLQGEAYQYTEAECKLPPFDTARISTRFGSFANLVQVLSAQHQSLDRSGEMALISIQEALHAGTSVNYVTILWAQSSRRQAVLLTHILQACAGKLTWSLARRLGLFMWLQDPKDYATQLESIARTEFVNLDERDPISASLFYLATHNFKAVQTVWKTSGAHTERSTMMRLLANDFKQPRWQIAAKKNAYALLGKKRYLFAAAFFLLGDSLQDAVNVCARQLNDTQLAFAICRAYEGQTSHVQLGLAKSHLLPGAISMRDPAMAAYAHTCFGETNGIQKALEMEIWQDCSLDPQLTWLYLRYRRLAGMPSVPIEYQLVQRSIATFVAMGCHLLALDMAVHWPFVRKSTMAPRSVDQRPAIKSPHSDTELPAALAAQSKPAVQAPRKVVQAVPDFDIGAFAF</sequence>
<proteinExistence type="predicted"/>
<reference evidence="2 3" key="2">
    <citation type="journal article" date="2012" name="Open Biol.">
        <title>Characteristics of nucleosomes and linker DNA regions on the genome of the basidiomycete Mixia osmundae revealed by mono- and dinucleosome mapping.</title>
        <authorList>
            <person name="Nishida H."/>
            <person name="Kondo S."/>
            <person name="Matsumoto T."/>
            <person name="Suzuki Y."/>
            <person name="Yoshikawa H."/>
            <person name="Taylor T.D."/>
            <person name="Sugiyama J."/>
        </authorList>
    </citation>
    <scope>NUCLEOTIDE SEQUENCE [LARGE SCALE GENOMIC DNA]</scope>
    <source>
        <strain evidence="3">CBS 9802 / IAM 14324 / JCM 22182 / KY 12970</strain>
    </source>
</reference>
<dbReference type="EMBL" id="BABT02000008">
    <property type="protein sequence ID" value="GAA93613.1"/>
    <property type="molecule type" value="Genomic_DNA"/>
</dbReference>
<dbReference type="Proteomes" id="UP000009131">
    <property type="component" value="Unassembled WGS sequence"/>
</dbReference>
<dbReference type="STRING" id="764103.G7DSQ5"/>
<feature type="domain" description="RAVE complex protein Rav1 C-terminal" evidence="1">
    <location>
        <begin position="778"/>
        <end position="1082"/>
    </location>
</feature>
<organism evidence="2 3">
    <name type="scientific">Mixia osmundae (strain CBS 9802 / IAM 14324 / JCM 22182 / KY 12970)</name>
    <dbReference type="NCBI Taxonomy" id="764103"/>
    <lineage>
        <taxon>Eukaryota</taxon>
        <taxon>Fungi</taxon>
        <taxon>Dikarya</taxon>
        <taxon>Basidiomycota</taxon>
        <taxon>Pucciniomycotina</taxon>
        <taxon>Mixiomycetes</taxon>
        <taxon>Mixiales</taxon>
        <taxon>Mixiaceae</taxon>
        <taxon>Mixia</taxon>
    </lineage>
</organism>
<reference evidence="2 3" key="1">
    <citation type="journal article" date="2011" name="J. Gen. Appl. Microbiol.">
        <title>Draft genome sequencing of the enigmatic basidiomycete Mixia osmundae.</title>
        <authorList>
            <person name="Nishida H."/>
            <person name="Nagatsuka Y."/>
            <person name="Sugiyama J."/>
        </authorList>
    </citation>
    <scope>NUCLEOTIDE SEQUENCE [LARGE SCALE GENOMIC DNA]</scope>
    <source>
        <strain evidence="3">CBS 9802 / IAM 14324 / JCM 22182 / KY 12970</strain>
    </source>
</reference>
<name>G7DSQ5_MIXOS</name>
<evidence type="ECO:0000313" key="2">
    <source>
        <dbReference type="EMBL" id="GAA93613.1"/>
    </source>
</evidence>